<accession>A0ABU1UXK8</accession>
<name>A0ABU1UXK8_9GAMM</name>
<proteinExistence type="predicted"/>
<evidence type="ECO:0000313" key="3">
    <source>
        <dbReference type="Proteomes" id="UP001253595"/>
    </source>
</evidence>
<dbReference type="RefSeq" id="WP_310071795.1">
    <property type="nucleotide sequence ID" value="NZ_JAVDVX010000003.1"/>
</dbReference>
<keyword evidence="3" id="KW-1185">Reference proteome</keyword>
<organism evidence="2 3">
    <name type="scientific">Cellvibrio fibrivorans</name>
    <dbReference type="NCBI Taxonomy" id="126350"/>
    <lineage>
        <taxon>Bacteria</taxon>
        <taxon>Pseudomonadati</taxon>
        <taxon>Pseudomonadota</taxon>
        <taxon>Gammaproteobacteria</taxon>
        <taxon>Cellvibrionales</taxon>
        <taxon>Cellvibrionaceae</taxon>
        <taxon>Cellvibrio</taxon>
    </lineage>
</organism>
<evidence type="ECO:0008006" key="4">
    <source>
        <dbReference type="Google" id="ProtNLM"/>
    </source>
</evidence>
<reference evidence="2 3" key="1">
    <citation type="submission" date="2023-07" db="EMBL/GenBank/DDBJ databases">
        <title>Sorghum-associated microbial communities from plants grown in Nebraska, USA.</title>
        <authorList>
            <person name="Schachtman D."/>
        </authorList>
    </citation>
    <scope>NUCLEOTIDE SEQUENCE [LARGE SCALE GENOMIC DNA]</scope>
    <source>
        <strain evidence="2 3">BE190</strain>
    </source>
</reference>
<comment type="caution">
    <text evidence="2">The sequence shown here is derived from an EMBL/GenBank/DDBJ whole genome shotgun (WGS) entry which is preliminary data.</text>
</comment>
<keyword evidence="1" id="KW-1133">Transmembrane helix</keyword>
<sequence>MTTVHPATFEIQVMTQPPAAKTKQKKDARDLRAEALKIANTIKTEGQTPVETKAIANGIQRGMEMFLRQQSEKTRELDKRVKKVRQLSNQITQQKPADEKEVNITVQTNPRLPWVLLALSWGLFLVVGAVKAFI</sequence>
<dbReference type="Pfam" id="PF11169">
    <property type="entry name" value="DUF2956"/>
    <property type="match status" value="1"/>
</dbReference>
<dbReference type="InterPro" id="IPR021339">
    <property type="entry name" value="DUF2956"/>
</dbReference>
<evidence type="ECO:0000256" key="1">
    <source>
        <dbReference type="SAM" id="Phobius"/>
    </source>
</evidence>
<protein>
    <recommendedName>
        <fullName evidence="4">DUF2956 domain-containing protein</fullName>
    </recommendedName>
</protein>
<dbReference type="Proteomes" id="UP001253595">
    <property type="component" value="Unassembled WGS sequence"/>
</dbReference>
<dbReference type="EMBL" id="JAVDVX010000003">
    <property type="protein sequence ID" value="MDR7089926.1"/>
    <property type="molecule type" value="Genomic_DNA"/>
</dbReference>
<evidence type="ECO:0000313" key="2">
    <source>
        <dbReference type="EMBL" id="MDR7089926.1"/>
    </source>
</evidence>
<keyword evidence="1" id="KW-0472">Membrane</keyword>
<gene>
    <name evidence="2" type="ORF">J2X05_001948</name>
</gene>
<feature type="transmembrane region" description="Helical" evidence="1">
    <location>
        <begin position="112"/>
        <end position="133"/>
    </location>
</feature>
<keyword evidence="1" id="KW-0812">Transmembrane</keyword>